<organism evidence="2 3">
    <name type="scientific">Cotesia congregata</name>
    <name type="common">Parasitoid wasp</name>
    <name type="synonym">Apanteles congregatus</name>
    <dbReference type="NCBI Taxonomy" id="51543"/>
    <lineage>
        <taxon>Eukaryota</taxon>
        <taxon>Metazoa</taxon>
        <taxon>Ecdysozoa</taxon>
        <taxon>Arthropoda</taxon>
        <taxon>Hexapoda</taxon>
        <taxon>Insecta</taxon>
        <taxon>Pterygota</taxon>
        <taxon>Neoptera</taxon>
        <taxon>Endopterygota</taxon>
        <taxon>Hymenoptera</taxon>
        <taxon>Apocrita</taxon>
        <taxon>Ichneumonoidea</taxon>
        <taxon>Braconidae</taxon>
        <taxon>Microgastrinae</taxon>
        <taxon>Cotesia</taxon>
    </lineage>
</organism>
<sequence>MVQITDTNHLNEMYYPSGESDLAMMQIDTQPGTVFSHDEDMTQLQQKISDLKVEPNFAIKRFHEDTRELGIYSQHMDIKEPLSTLKSLLQNKLNFDLNGFQFWLMDTQLLERHQILVNECFQSRGLVEINVQINRTQKRINIVNVLKPH</sequence>
<dbReference type="Pfam" id="PF11620">
    <property type="entry name" value="GABP-alpha"/>
    <property type="match status" value="1"/>
</dbReference>
<keyword evidence="3" id="KW-1185">Reference proteome</keyword>
<accession>A0A8J2HLS1</accession>
<evidence type="ECO:0000259" key="1">
    <source>
        <dbReference type="Pfam" id="PF11620"/>
    </source>
</evidence>
<protein>
    <submittedName>
        <fullName evidence="2">Similar to Ets97D: DNA-binding protein Ets97D (Drosophila melanogaster)</fullName>
    </submittedName>
</protein>
<dbReference type="Gene3D" id="3.10.20.90">
    <property type="entry name" value="Phosphatidylinositol 3-kinase Catalytic Subunit, Chain A, domain 1"/>
    <property type="match status" value="1"/>
</dbReference>
<proteinExistence type="predicted"/>
<gene>
    <name evidence="2" type="ORF">HICCMSTLAB_LOCUS11433</name>
</gene>
<comment type="caution">
    <text evidence="2">The sequence shown here is derived from an EMBL/GenBank/DDBJ whole genome shotgun (WGS) entry which is preliminary data.</text>
</comment>
<dbReference type="OrthoDB" id="10067219at2759"/>
<evidence type="ECO:0000313" key="2">
    <source>
        <dbReference type="EMBL" id="CAG5103285.1"/>
    </source>
</evidence>
<dbReference type="EMBL" id="CAJNRD030001123">
    <property type="protein sequence ID" value="CAG5103285.1"/>
    <property type="molecule type" value="Genomic_DNA"/>
</dbReference>
<dbReference type="GO" id="GO:0003677">
    <property type="term" value="F:DNA binding"/>
    <property type="evidence" value="ECO:0007669"/>
    <property type="project" value="UniProtKB-KW"/>
</dbReference>
<evidence type="ECO:0000313" key="3">
    <source>
        <dbReference type="Proteomes" id="UP000786811"/>
    </source>
</evidence>
<dbReference type="Proteomes" id="UP000786811">
    <property type="component" value="Unassembled WGS sequence"/>
</dbReference>
<keyword evidence="2" id="KW-0238">DNA-binding</keyword>
<dbReference type="AlphaFoldDB" id="A0A8J2HLS1"/>
<dbReference type="InterPro" id="IPR024668">
    <property type="entry name" value="GABP_asu_N"/>
</dbReference>
<reference evidence="2" key="1">
    <citation type="submission" date="2021-04" db="EMBL/GenBank/DDBJ databases">
        <authorList>
            <person name="Chebbi M.A.C M."/>
        </authorList>
    </citation>
    <scope>NUCLEOTIDE SEQUENCE</scope>
</reference>
<feature type="domain" description="GA-binding protein alpha subunit N-terminal" evidence="1">
    <location>
        <begin position="72"/>
        <end position="148"/>
    </location>
</feature>
<name>A0A8J2HLS1_COTCN</name>